<dbReference type="Proteomes" id="UP000561066">
    <property type="component" value="Unassembled WGS sequence"/>
</dbReference>
<gene>
    <name evidence="1" type="ORF">HLH21_02015</name>
</gene>
<evidence type="ECO:0000313" key="1">
    <source>
        <dbReference type="EMBL" id="MBB2174699.1"/>
    </source>
</evidence>
<dbReference type="InterPro" id="IPR011990">
    <property type="entry name" value="TPR-like_helical_dom_sf"/>
</dbReference>
<dbReference type="EMBL" id="JABEQH010000002">
    <property type="protein sequence ID" value="MBB2174699.1"/>
    <property type="molecule type" value="Genomic_DNA"/>
</dbReference>
<comment type="caution">
    <text evidence="1">The sequence shown here is derived from an EMBL/GenBank/DDBJ whole genome shotgun (WGS) entry which is preliminary data.</text>
</comment>
<dbReference type="GO" id="GO:0016740">
    <property type="term" value="F:transferase activity"/>
    <property type="evidence" value="ECO:0007669"/>
    <property type="project" value="UniProtKB-KW"/>
</dbReference>
<organism evidence="1 2">
    <name type="scientific">Gluconacetobacter johannae</name>
    <dbReference type="NCBI Taxonomy" id="112140"/>
    <lineage>
        <taxon>Bacteria</taxon>
        <taxon>Pseudomonadati</taxon>
        <taxon>Pseudomonadota</taxon>
        <taxon>Alphaproteobacteria</taxon>
        <taxon>Acetobacterales</taxon>
        <taxon>Acetobacteraceae</taxon>
        <taxon>Gluconacetobacter</taxon>
    </lineage>
</organism>
<protein>
    <submittedName>
        <fullName evidence="1">Glycosyltransferase family protein</fullName>
    </submittedName>
</protein>
<dbReference type="Gene3D" id="3.40.50.2000">
    <property type="entry name" value="Glycogen Phosphorylase B"/>
    <property type="match status" value="1"/>
</dbReference>
<dbReference type="SUPFAM" id="SSF53756">
    <property type="entry name" value="UDP-Glycosyltransferase/glycogen phosphorylase"/>
    <property type="match status" value="1"/>
</dbReference>
<proteinExistence type="predicted"/>
<keyword evidence="2" id="KW-1185">Reference proteome</keyword>
<sequence length="509" mass="55875">MPHPPTAEKLTEACALFCGEGKIIEAVRLVLTVASSHPDNVALLKAGATVIWTHTGRYDIVATLLQQAVTLEPHDMQAQQFLADALVTQGDLAGGCAVFSRIMDLWPQQRGDTTLQISKTLLAAGYPLEALKILASWLETGELTAGLLNNIAVAFLYLNRSTEALSWAEKAVAAEPKHPGLSFTYAIVLLKAGHHREGWERYALREPATDDMARRFTMLPRLRHGDDVAGRKIILYQEQGLGDTLQFIRFVPFLLARGADVTIAVPSSLARLMAMSFPSASVRSLQDCGTAEGYEYAVPIPDLPFIAGVASESDIPAQIPYLRADVGDIARFAARLPPRRPRIGIVWAGERRAQYENVTTDRRRSVTLAEMGAAFTPIEASLVSLQFGSLRQQITDWHGQPLFDPMGDVHDMADTAAIMENLDLIISVDTSPAHIAGGLGRPVWLISRRDACWRWGDEGEATPWYPTMRLFRSRERTCASVLPEVGAALRHWVEAWHTAHDSGATTRAT</sequence>
<name>A0A7W4J4U8_9PROT</name>
<reference evidence="1 2" key="1">
    <citation type="submission" date="2020-04" db="EMBL/GenBank/DDBJ databases">
        <title>Description of novel Gluconacetobacter.</title>
        <authorList>
            <person name="Sombolestani A."/>
        </authorList>
    </citation>
    <scope>NUCLEOTIDE SEQUENCE [LARGE SCALE GENOMIC DNA]</scope>
    <source>
        <strain evidence="1 2">LMG 21312</strain>
    </source>
</reference>
<dbReference type="SUPFAM" id="SSF48452">
    <property type="entry name" value="TPR-like"/>
    <property type="match status" value="1"/>
</dbReference>
<evidence type="ECO:0000313" key="2">
    <source>
        <dbReference type="Proteomes" id="UP000561066"/>
    </source>
</evidence>
<accession>A0A7W4J4U8</accession>
<dbReference type="Gene3D" id="1.25.40.10">
    <property type="entry name" value="Tetratricopeptide repeat domain"/>
    <property type="match status" value="2"/>
</dbReference>
<keyword evidence="1" id="KW-0808">Transferase</keyword>
<dbReference type="AlphaFoldDB" id="A0A7W4J4U8"/>